<dbReference type="Pfam" id="PF00528">
    <property type="entry name" value="BPD_transp_1"/>
    <property type="match status" value="1"/>
</dbReference>
<accession>A0A7T1F2Z1</accession>
<evidence type="ECO:0000256" key="2">
    <source>
        <dbReference type="ARBA" id="ARBA00022448"/>
    </source>
</evidence>
<proteinExistence type="inferred from homology"/>
<evidence type="ECO:0000256" key="6">
    <source>
        <dbReference type="ARBA" id="ARBA00023136"/>
    </source>
</evidence>
<keyword evidence="3" id="KW-1003">Cell membrane</keyword>
<feature type="transmembrane region" description="Helical" evidence="7">
    <location>
        <begin position="154"/>
        <end position="179"/>
    </location>
</feature>
<evidence type="ECO:0000256" key="3">
    <source>
        <dbReference type="ARBA" id="ARBA00022475"/>
    </source>
</evidence>
<dbReference type="SUPFAM" id="SSF161098">
    <property type="entry name" value="MetI-like"/>
    <property type="match status" value="1"/>
</dbReference>
<feature type="transmembrane region" description="Helical" evidence="7">
    <location>
        <begin position="98"/>
        <end position="114"/>
    </location>
</feature>
<evidence type="ECO:0000313" key="10">
    <source>
        <dbReference type="Proteomes" id="UP000594463"/>
    </source>
</evidence>
<sequence length="291" mass="33358">MTKKQFFLVFMIPTFIILFFLAFYPLLNAFYYSLQNWDLRNSRPIRFVGLKNYIQLFTDGRFLNSLRISLFWSVITVGFSVFFGAGLLAPLINDNAKGGFRTICLFIFIIPALLPRVGAAYMWRLMYSSSIGIINYFLSFFRIGPIGFLENPTYALYSVAAIDIWQWSFLIAALTIILLQDIPKEIVEAGSLDGAKRWQLYRFIIFPVIIPPFLSIFFIKMMESLRSFDFIFVLTAGGPGIATETLDMYAYWQGIGSAGRVSYASSMSIVMLVITIVLITIVWRGLVRWHD</sequence>
<reference evidence="9 10" key="1">
    <citation type="journal article" date="2021" name="Nat. Commun.">
        <title>Isolation of a member of the candidate phylum Atribacteria reveals a unique cell membrane structure.</title>
        <authorList>
            <person name="Taiki K."/>
            <person name="Nobu M.K."/>
            <person name="Kusada H."/>
            <person name="Meng X.-Y."/>
            <person name="Hosoki N."/>
            <person name="Uematsu K."/>
            <person name="Yoshioka H."/>
            <person name="Kamagata Y."/>
            <person name="Tamaki H."/>
        </authorList>
    </citation>
    <scope>NUCLEOTIDE SEQUENCE [LARGE SCALE GENOMIC DNA]</scope>
    <source>
        <strain evidence="9 10">RT761</strain>
    </source>
</reference>
<dbReference type="GO" id="GO:0005886">
    <property type="term" value="C:plasma membrane"/>
    <property type="evidence" value="ECO:0007669"/>
    <property type="project" value="UniProtKB-SubCell"/>
</dbReference>
<keyword evidence="5 7" id="KW-1133">Transmembrane helix</keyword>
<gene>
    <name evidence="9" type="primary">ycjO_9</name>
    <name evidence="9" type="ORF">RT761_01779</name>
</gene>
<dbReference type="GO" id="GO:0055085">
    <property type="term" value="P:transmembrane transport"/>
    <property type="evidence" value="ECO:0007669"/>
    <property type="project" value="InterPro"/>
</dbReference>
<dbReference type="Proteomes" id="UP000594463">
    <property type="component" value="Chromosome"/>
</dbReference>
<dbReference type="AlphaFoldDB" id="A0A7T1F2Z1"/>
<dbReference type="PROSITE" id="PS50928">
    <property type="entry name" value="ABC_TM1"/>
    <property type="match status" value="1"/>
</dbReference>
<dbReference type="EMBL" id="CP065383">
    <property type="protein sequence ID" value="QPM68558.1"/>
    <property type="molecule type" value="Genomic_DNA"/>
</dbReference>
<evidence type="ECO:0000256" key="4">
    <source>
        <dbReference type="ARBA" id="ARBA00022692"/>
    </source>
</evidence>
<dbReference type="CDD" id="cd06261">
    <property type="entry name" value="TM_PBP2"/>
    <property type="match status" value="1"/>
</dbReference>
<feature type="transmembrane region" description="Helical" evidence="7">
    <location>
        <begin position="126"/>
        <end position="148"/>
    </location>
</feature>
<feature type="transmembrane region" description="Helical" evidence="7">
    <location>
        <begin position="264"/>
        <end position="286"/>
    </location>
</feature>
<evidence type="ECO:0000256" key="1">
    <source>
        <dbReference type="ARBA" id="ARBA00004651"/>
    </source>
</evidence>
<dbReference type="PANTHER" id="PTHR43005:SF1">
    <property type="entry name" value="SPERMIDINE_PUTRESCINE TRANSPORT SYSTEM PERMEASE PROTEIN"/>
    <property type="match status" value="1"/>
</dbReference>
<dbReference type="PANTHER" id="PTHR43005">
    <property type="entry name" value="BLR7065 PROTEIN"/>
    <property type="match status" value="1"/>
</dbReference>
<evidence type="ECO:0000313" key="9">
    <source>
        <dbReference type="EMBL" id="QPM68558.1"/>
    </source>
</evidence>
<feature type="transmembrane region" description="Helical" evidence="7">
    <location>
        <begin position="200"/>
        <end position="219"/>
    </location>
</feature>
<dbReference type="InterPro" id="IPR035906">
    <property type="entry name" value="MetI-like_sf"/>
</dbReference>
<feature type="transmembrane region" description="Helical" evidence="7">
    <location>
        <begin position="70"/>
        <end position="92"/>
    </location>
</feature>
<dbReference type="InterPro" id="IPR000515">
    <property type="entry name" value="MetI-like"/>
</dbReference>
<protein>
    <submittedName>
        <fullName evidence="9">Inner membrane ABC transporter permease protein YcjO</fullName>
    </submittedName>
</protein>
<feature type="transmembrane region" description="Helical" evidence="7">
    <location>
        <begin position="6"/>
        <end position="34"/>
    </location>
</feature>
<feature type="transmembrane region" description="Helical" evidence="7">
    <location>
        <begin position="231"/>
        <end position="252"/>
    </location>
</feature>
<comment type="subcellular location">
    <subcellularLocation>
        <location evidence="1 7">Cell membrane</location>
        <topology evidence="1 7">Multi-pass membrane protein</topology>
    </subcellularLocation>
</comment>
<evidence type="ECO:0000259" key="8">
    <source>
        <dbReference type="PROSITE" id="PS50928"/>
    </source>
</evidence>
<evidence type="ECO:0000256" key="7">
    <source>
        <dbReference type="RuleBase" id="RU363032"/>
    </source>
</evidence>
<dbReference type="RefSeq" id="WP_218111058.1">
    <property type="nucleotide sequence ID" value="NZ_CP065383.1"/>
</dbReference>
<keyword evidence="10" id="KW-1185">Reference proteome</keyword>
<evidence type="ECO:0000256" key="5">
    <source>
        <dbReference type="ARBA" id="ARBA00022989"/>
    </source>
</evidence>
<dbReference type="KEGG" id="alam:RT761_01779"/>
<name>A0A7T1F2Z1_ATRLM</name>
<keyword evidence="4 7" id="KW-0812">Transmembrane</keyword>
<keyword evidence="6 7" id="KW-0472">Membrane</keyword>
<comment type="similarity">
    <text evidence="7">Belongs to the binding-protein-dependent transport system permease family.</text>
</comment>
<organism evidence="9 10">
    <name type="scientific">Atribacter laminatus</name>
    <dbReference type="NCBI Taxonomy" id="2847778"/>
    <lineage>
        <taxon>Bacteria</taxon>
        <taxon>Pseudomonadati</taxon>
        <taxon>Atribacterota</taxon>
        <taxon>Atribacteria</taxon>
        <taxon>Atribacterales</taxon>
        <taxon>Atribacteraceae</taxon>
        <taxon>Atribacter</taxon>
    </lineage>
</organism>
<keyword evidence="2 7" id="KW-0813">Transport</keyword>
<feature type="domain" description="ABC transmembrane type-1" evidence="8">
    <location>
        <begin position="62"/>
        <end position="282"/>
    </location>
</feature>
<dbReference type="Gene3D" id="1.10.3720.10">
    <property type="entry name" value="MetI-like"/>
    <property type="match status" value="1"/>
</dbReference>